<sequence>MPALQLTVSCTTSDNVGLTTDRTLHSYRAPQMVAPSYYDSLSHCSSRRLLPGLRHRPCHLSTCHCLSPHYYTASLRESNKPVADNHKSTEITRWISSVHEPFLNKSEMAHRLHHNSPQ</sequence>
<reference evidence="1" key="2">
    <citation type="submission" date="2020-11" db="EMBL/GenBank/DDBJ databases">
        <authorList>
            <person name="McCartney M.A."/>
            <person name="Auch B."/>
            <person name="Kono T."/>
            <person name="Mallez S."/>
            <person name="Becker A."/>
            <person name="Gohl D.M."/>
            <person name="Silverstein K.A.T."/>
            <person name="Koren S."/>
            <person name="Bechman K.B."/>
            <person name="Herman A."/>
            <person name="Abrahante J.E."/>
            <person name="Garbe J."/>
        </authorList>
    </citation>
    <scope>NUCLEOTIDE SEQUENCE</scope>
    <source>
        <strain evidence="1">Duluth1</strain>
        <tissue evidence="1">Whole animal</tissue>
    </source>
</reference>
<keyword evidence="2" id="KW-1185">Reference proteome</keyword>
<gene>
    <name evidence="1" type="ORF">DPMN_180592</name>
</gene>
<reference evidence="1" key="1">
    <citation type="journal article" date="2019" name="bioRxiv">
        <title>The Genome of the Zebra Mussel, Dreissena polymorpha: A Resource for Invasive Species Research.</title>
        <authorList>
            <person name="McCartney M.A."/>
            <person name="Auch B."/>
            <person name="Kono T."/>
            <person name="Mallez S."/>
            <person name="Zhang Y."/>
            <person name="Obille A."/>
            <person name="Becker A."/>
            <person name="Abrahante J.E."/>
            <person name="Garbe J."/>
            <person name="Badalamenti J.P."/>
            <person name="Herman A."/>
            <person name="Mangelson H."/>
            <person name="Liachko I."/>
            <person name="Sullivan S."/>
            <person name="Sone E.D."/>
            <person name="Koren S."/>
            <person name="Silverstein K.A.T."/>
            <person name="Beckman K.B."/>
            <person name="Gohl D.M."/>
        </authorList>
    </citation>
    <scope>NUCLEOTIDE SEQUENCE</scope>
    <source>
        <strain evidence="1">Duluth1</strain>
        <tissue evidence="1">Whole animal</tissue>
    </source>
</reference>
<organism evidence="1 2">
    <name type="scientific">Dreissena polymorpha</name>
    <name type="common">Zebra mussel</name>
    <name type="synonym">Mytilus polymorpha</name>
    <dbReference type="NCBI Taxonomy" id="45954"/>
    <lineage>
        <taxon>Eukaryota</taxon>
        <taxon>Metazoa</taxon>
        <taxon>Spiralia</taxon>
        <taxon>Lophotrochozoa</taxon>
        <taxon>Mollusca</taxon>
        <taxon>Bivalvia</taxon>
        <taxon>Autobranchia</taxon>
        <taxon>Heteroconchia</taxon>
        <taxon>Euheterodonta</taxon>
        <taxon>Imparidentia</taxon>
        <taxon>Neoheterodontei</taxon>
        <taxon>Myida</taxon>
        <taxon>Dreissenoidea</taxon>
        <taxon>Dreissenidae</taxon>
        <taxon>Dreissena</taxon>
    </lineage>
</organism>
<protein>
    <submittedName>
        <fullName evidence="1">Uncharacterized protein</fullName>
    </submittedName>
</protein>
<comment type="caution">
    <text evidence="1">The sequence shown here is derived from an EMBL/GenBank/DDBJ whole genome shotgun (WGS) entry which is preliminary data.</text>
</comment>
<name>A0A9D4EGX6_DREPO</name>
<dbReference type="Proteomes" id="UP000828390">
    <property type="component" value="Unassembled WGS sequence"/>
</dbReference>
<dbReference type="EMBL" id="JAIWYP010000009">
    <property type="protein sequence ID" value="KAH3779113.1"/>
    <property type="molecule type" value="Genomic_DNA"/>
</dbReference>
<evidence type="ECO:0000313" key="2">
    <source>
        <dbReference type="Proteomes" id="UP000828390"/>
    </source>
</evidence>
<accession>A0A9D4EGX6</accession>
<proteinExistence type="predicted"/>
<dbReference type="AlphaFoldDB" id="A0A9D4EGX6"/>
<evidence type="ECO:0000313" key="1">
    <source>
        <dbReference type="EMBL" id="KAH3779113.1"/>
    </source>
</evidence>